<name>A0ABU1UDY7_9MICC</name>
<evidence type="ECO:0000313" key="9">
    <source>
        <dbReference type="EMBL" id="MDR7083363.1"/>
    </source>
</evidence>
<keyword evidence="3 7" id="KW-0812">Transmembrane</keyword>
<feature type="transmembrane region" description="Helical" evidence="7">
    <location>
        <begin position="133"/>
        <end position="154"/>
    </location>
</feature>
<protein>
    <submittedName>
        <fullName evidence="9">Thiosulfate reductase cytochrome b subunit</fullName>
    </submittedName>
</protein>
<evidence type="ECO:0000259" key="8">
    <source>
        <dbReference type="Pfam" id="PF01292"/>
    </source>
</evidence>
<comment type="subcellular location">
    <subcellularLocation>
        <location evidence="1">Cell membrane</location>
        <topology evidence="1">Multi-pass membrane protein</topology>
    </subcellularLocation>
</comment>
<dbReference type="InterPro" id="IPR016174">
    <property type="entry name" value="Di-haem_cyt_TM"/>
</dbReference>
<keyword evidence="4 7" id="KW-1133">Transmembrane helix</keyword>
<comment type="caution">
    <text evidence="9">The sequence shown here is derived from an EMBL/GenBank/DDBJ whole genome shotgun (WGS) entry which is preliminary data.</text>
</comment>
<feature type="transmembrane region" description="Helical" evidence="7">
    <location>
        <begin position="246"/>
        <end position="266"/>
    </location>
</feature>
<keyword evidence="2" id="KW-1003">Cell membrane</keyword>
<evidence type="ECO:0000256" key="2">
    <source>
        <dbReference type="ARBA" id="ARBA00022475"/>
    </source>
</evidence>
<evidence type="ECO:0000256" key="3">
    <source>
        <dbReference type="ARBA" id="ARBA00022692"/>
    </source>
</evidence>
<evidence type="ECO:0000256" key="6">
    <source>
        <dbReference type="SAM" id="MobiDB-lite"/>
    </source>
</evidence>
<proteinExistence type="predicted"/>
<dbReference type="Proteomes" id="UP001252243">
    <property type="component" value="Unassembled WGS sequence"/>
</dbReference>
<evidence type="ECO:0000256" key="1">
    <source>
        <dbReference type="ARBA" id="ARBA00004651"/>
    </source>
</evidence>
<accession>A0ABU1UDY7</accession>
<feature type="domain" description="Cytochrome b561 bacterial/Ni-hydrogenase" evidence="8">
    <location>
        <begin position="185"/>
        <end position="382"/>
    </location>
</feature>
<dbReference type="Pfam" id="PF01292">
    <property type="entry name" value="Ni_hydr_CYTB"/>
    <property type="match status" value="1"/>
</dbReference>
<feature type="transmembrane region" description="Helical" evidence="7">
    <location>
        <begin position="184"/>
        <end position="204"/>
    </location>
</feature>
<feature type="transmembrane region" description="Helical" evidence="7">
    <location>
        <begin position="305"/>
        <end position="327"/>
    </location>
</feature>
<dbReference type="EMBL" id="JAVDVQ010000010">
    <property type="protein sequence ID" value="MDR7083363.1"/>
    <property type="molecule type" value="Genomic_DNA"/>
</dbReference>
<reference evidence="9 10" key="1">
    <citation type="submission" date="2023-07" db="EMBL/GenBank/DDBJ databases">
        <title>Sorghum-associated microbial communities from plants grown in Nebraska, USA.</title>
        <authorList>
            <person name="Schachtman D."/>
        </authorList>
    </citation>
    <scope>NUCLEOTIDE SEQUENCE [LARGE SCALE GENOMIC DNA]</scope>
    <source>
        <strain evidence="9 10">BE167</strain>
    </source>
</reference>
<organism evidence="9 10">
    <name type="scientific">Arthrobacter ginsengisoli</name>
    <dbReference type="NCBI Taxonomy" id="1356565"/>
    <lineage>
        <taxon>Bacteria</taxon>
        <taxon>Bacillati</taxon>
        <taxon>Actinomycetota</taxon>
        <taxon>Actinomycetes</taxon>
        <taxon>Micrococcales</taxon>
        <taxon>Micrococcaceae</taxon>
        <taxon>Arthrobacter</taxon>
    </lineage>
</organism>
<feature type="region of interest" description="Disordered" evidence="6">
    <location>
        <begin position="1"/>
        <end position="128"/>
    </location>
</feature>
<gene>
    <name evidence="9" type="ORF">J2X01_002657</name>
</gene>
<evidence type="ECO:0000256" key="5">
    <source>
        <dbReference type="ARBA" id="ARBA00023136"/>
    </source>
</evidence>
<keyword evidence="10" id="KW-1185">Reference proteome</keyword>
<keyword evidence="5 7" id="KW-0472">Membrane</keyword>
<feature type="transmembrane region" description="Helical" evidence="7">
    <location>
        <begin position="389"/>
        <end position="408"/>
    </location>
</feature>
<dbReference type="SUPFAM" id="SSF81342">
    <property type="entry name" value="Transmembrane di-heme cytochromes"/>
    <property type="match status" value="1"/>
</dbReference>
<evidence type="ECO:0000256" key="4">
    <source>
        <dbReference type="ARBA" id="ARBA00022989"/>
    </source>
</evidence>
<evidence type="ECO:0000313" key="10">
    <source>
        <dbReference type="Proteomes" id="UP001252243"/>
    </source>
</evidence>
<sequence length="426" mass="46060">MTNENSLADPGTPRRQRMGVQPAASADAPPAAPAQKQRLGAAPSTTRHETAPSASGKVRMGAATTPAASPDTGPAKVDTAAPAHSRMGAPVPPPPGAVPAPGATPATPPTHFGRPAPSGGASKPDGRPQWVKPVAVTIGVLVLALAAVLCARWLRTLEPVQAFIATYDGHSSQPESAPVGLPAWVGWQHFFNMFFMVLIVRTGLQVRTERKPPGYWTAKKGSFFSPMGNTPKKVSLTQWLHQSLDVLWMLNGLVFIILLLATGQWMRVVPTGWDIFPNMLSTGIQYASLDWPTENGWVHYNALQVIAYFITVFIAAPLAIISGIRISTWWPEKAAALGKAYPVEWARAVHVPVMVYFVAFTAVHVFLVFFTGALRNLNHMFTSRDEVDWWGLIIFLASLVVIAVAWFLTKPLFTTPIAGRMGKVSR</sequence>
<dbReference type="InterPro" id="IPR011577">
    <property type="entry name" value="Cyt_b561_bac/Ni-Hgenase"/>
</dbReference>
<feature type="transmembrane region" description="Helical" evidence="7">
    <location>
        <begin position="348"/>
        <end position="369"/>
    </location>
</feature>
<evidence type="ECO:0000256" key="7">
    <source>
        <dbReference type="SAM" id="Phobius"/>
    </source>
</evidence>
<dbReference type="Gene3D" id="1.20.950.20">
    <property type="entry name" value="Transmembrane di-heme cytochromes, Chain C"/>
    <property type="match status" value="1"/>
</dbReference>